<organism evidence="9 10">
    <name type="scientific">Plectus sambesii</name>
    <dbReference type="NCBI Taxonomy" id="2011161"/>
    <lineage>
        <taxon>Eukaryota</taxon>
        <taxon>Metazoa</taxon>
        <taxon>Ecdysozoa</taxon>
        <taxon>Nematoda</taxon>
        <taxon>Chromadorea</taxon>
        <taxon>Plectida</taxon>
        <taxon>Plectina</taxon>
        <taxon>Plectoidea</taxon>
        <taxon>Plectidae</taxon>
        <taxon>Plectus</taxon>
    </lineage>
</organism>
<dbReference type="Pfam" id="PF12717">
    <property type="entry name" value="Cnd1"/>
    <property type="match status" value="1"/>
</dbReference>
<dbReference type="InterPro" id="IPR011989">
    <property type="entry name" value="ARM-like"/>
</dbReference>
<keyword evidence="5" id="KW-0539">Nucleus</keyword>
<dbReference type="Gene3D" id="1.25.10.10">
    <property type="entry name" value="Leucine-rich Repeat Variant"/>
    <property type="match status" value="1"/>
</dbReference>
<evidence type="ECO:0000256" key="6">
    <source>
        <dbReference type="ARBA" id="ARBA00023306"/>
    </source>
</evidence>
<keyword evidence="2" id="KW-0132">Cell division</keyword>
<evidence type="ECO:0000256" key="4">
    <source>
        <dbReference type="ARBA" id="ARBA00023067"/>
    </source>
</evidence>
<evidence type="ECO:0000256" key="3">
    <source>
        <dbReference type="ARBA" id="ARBA00022776"/>
    </source>
</evidence>
<evidence type="ECO:0000256" key="7">
    <source>
        <dbReference type="SAM" id="MobiDB-lite"/>
    </source>
</evidence>
<feature type="region of interest" description="Disordered" evidence="7">
    <location>
        <begin position="272"/>
        <end position="321"/>
    </location>
</feature>
<dbReference type="AlphaFoldDB" id="A0A914UTH6"/>
<feature type="domain" description="Condensin complex subunit 1 C-terminal" evidence="8">
    <location>
        <begin position="36"/>
        <end position="200"/>
    </location>
</feature>
<dbReference type="InterPro" id="IPR016024">
    <property type="entry name" value="ARM-type_fold"/>
</dbReference>
<dbReference type="PANTHER" id="PTHR14222">
    <property type="entry name" value="CONDENSIN"/>
    <property type="match status" value="1"/>
</dbReference>
<dbReference type="GO" id="GO:0000796">
    <property type="term" value="C:condensin complex"/>
    <property type="evidence" value="ECO:0007669"/>
    <property type="project" value="TreeGrafter"/>
</dbReference>
<reference evidence="10" key="1">
    <citation type="submission" date="2022-11" db="UniProtKB">
        <authorList>
            <consortium name="WormBaseParasite"/>
        </authorList>
    </citation>
    <scope>IDENTIFICATION</scope>
</reference>
<dbReference type="Proteomes" id="UP000887566">
    <property type="component" value="Unplaced"/>
</dbReference>
<dbReference type="SUPFAM" id="SSF48371">
    <property type="entry name" value="ARM repeat"/>
    <property type="match status" value="1"/>
</dbReference>
<evidence type="ECO:0000256" key="1">
    <source>
        <dbReference type="ARBA" id="ARBA00004123"/>
    </source>
</evidence>
<keyword evidence="3" id="KW-0498">Mitosis</keyword>
<dbReference type="GO" id="GO:0000779">
    <property type="term" value="C:condensed chromosome, centromeric region"/>
    <property type="evidence" value="ECO:0007669"/>
    <property type="project" value="TreeGrafter"/>
</dbReference>
<feature type="compositionally biased region" description="Basic and acidic residues" evidence="7">
    <location>
        <begin position="272"/>
        <end position="282"/>
    </location>
</feature>
<dbReference type="InterPro" id="IPR032682">
    <property type="entry name" value="Cnd1_C"/>
</dbReference>
<dbReference type="GO" id="GO:0005634">
    <property type="term" value="C:nucleus"/>
    <property type="evidence" value="ECO:0007669"/>
    <property type="project" value="UniProtKB-SubCell"/>
</dbReference>
<keyword evidence="4" id="KW-0226">DNA condensation</keyword>
<sequence length="321" mass="36830">MHSIAHLYISVNCCNAFCAEHAKLFFGLLRSSPIPTVRNNLMIAAGDLCFRFPNTVEQYCERLYERIHDQDQAVRQTCLLVLTHLILNDMIKVKGCVADVAQCTLDSRPQMAGLAKLFFQEMAQKGNAIYNLMPDIISRLSDPKTGVEKEQFKEIMKFLLRFIQTEKQNEMLVEKFCQRFQSSKSSETEGGPWQYLSFCLTQLTLNEKAFRKLVDNVQCFGDKLSDTEVYENFCIALASCKKSCKTPELKHEIEDFEETLKMIHEQGFEAEEAAERAKEFKNRTRSVRKTPARSRLKTPKQSPRKKIKCEIDSPTLASPSP</sequence>
<dbReference type="GO" id="GO:0010032">
    <property type="term" value="P:meiotic chromosome condensation"/>
    <property type="evidence" value="ECO:0007669"/>
    <property type="project" value="TreeGrafter"/>
</dbReference>
<keyword evidence="6" id="KW-0131">Cell cycle</keyword>
<evidence type="ECO:0000313" key="10">
    <source>
        <dbReference type="WBParaSite" id="PSAMB.scaffold1223size34135.g11753.t1"/>
    </source>
</evidence>
<name>A0A914UTH6_9BILA</name>
<accession>A0A914UTH6</accession>
<protein>
    <submittedName>
        <fullName evidence="10">Condensin complex subunit 1 C-terminal domain-containing protein</fullName>
    </submittedName>
</protein>
<dbReference type="WBParaSite" id="PSAMB.scaffold1223size34135.g11753.t1">
    <property type="protein sequence ID" value="PSAMB.scaffold1223size34135.g11753.t1"/>
    <property type="gene ID" value="PSAMB.scaffold1223size34135.g11753"/>
</dbReference>
<evidence type="ECO:0000256" key="2">
    <source>
        <dbReference type="ARBA" id="ARBA00022618"/>
    </source>
</evidence>
<dbReference type="GO" id="GO:0051301">
    <property type="term" value="P:cell division"/>
    <property type="evidence" value="ECO:0007669"/>
    <property type="project" value="UniProtKB-KW"/>
</dbReference>
<evidence type="ECO:0000313" key="9">
    <source>
        <dbReference type="Proteomes" id="UP000887566"/>
    </source>
</evidence>
<dbReference type="GO" id="GO:0042393">
    <property type="term" value="F:histone binding"/>
    <property type="evidence" value="ECO:0007669"/>
    <property type="project" value="TreeGrafter"/>
</dbReference>
<comment type="subcellular location">
    <subcellularLocation>
        <location evidence="1">Nucleus</location>
    </subcellularLocation>
</comment>
<dbReference type="GO" id="GO:0007076">
    <property type="term" value="P:mitotic chromosome condensation"/>
    <property type="evidence" value="ECO:0007669"/>
    <property type="project" value="InterPro"/>
</dbReference>
<proteinExistence type="predicted"/>
<dbReference type="PANTHER" id="PTHR14222:SF2">
    <property type="entry name" value="CONDENSIN COMPLEX SUBUNIT 1"/>
    <property type="match status" value="1"/>
</dbReference>
<evidence type="ECO:0000259" key="8">
    <source>
        <dbReference type="Pfam" id="PF12717"/>
    </source>
</evidence>
<dbReference type="InterPro" id="IPR026971">
    <property type="entry name" value="CND1/NCAPD3"/>
</dbReference>
<evidence type="ECO:0000256" key="5">
    <source>
        <dbReference type="ARBA" id="ARBA00023242"/>
    </source>
</evidence>
<keyword evidence="9" id="KW-1185">Reference proteome</keyword>
<feature type="compositionally biased region" description="Basic residues" evidence="7">
    <location>
        <begin position="283"/>
        <end position="307"/>
    </location>
</feature>